<gene>
    <name evidence="1" type="ORF">GAGA_1614</name>
</gene>
<evidence type="ECO:0000313" key="1">
    <source>
        <dbReference type="EMBL" id="GAC04469.1"/>
    </source>
</evidence>
<protein>
    <recommendedName>
        <fullName evidence="3">Transposase</fullName>
    </recommendedName>
</protein>
<reference evidence="1 2" key="1">
    <citation type="journal article" date="2014" name="Environ. Microbiol.">
        <title>Comparative genomics of the marine bacterial genus Glaciecola reveals the high degree of genomic diversity and genomic characteristic for cold adaptation.</title>
        <authorList>
            <person name="Qin Q.L."/>
            <person name="Xie B.B."/>
            <person name="Yu Y."/>
            <person name="Shu Y.L."/>
            <person name="Rong J.C."/>
            <person name="Zhang Y.J."/>
            <person name="Zhao D.L."/>
            <person name="Chen X.L."/>
            <person name="Zhang X.Y."/>
            <person name="Chen B."/>
            <person name="Zhou B.C."/>
            <person name="Zhang Y.Z."/>
        </authorList>
    </citation>
    <scope>NUCLEOTIDE SEQUENCE [LARGE SCALE GENOMIC DNA]</scope>
    <source>
        <strain evidence="1 2">NO2</strain>
    </source>
</reference>
<proteinExistence type="predicted"/>
<evidence type="ECO:0000313" key="2">
    <source>
        <dbReference type="Proteomes" id="UP000008372"/>
    </source>
</evidence>
<dbReference type="Proteomes" id="UP000008372">
    <property type="component" value="Unassembled WGS sequence"/>
</dbReference>
<keyword evidence="2" id="KW-1185">Reference proteome</keyword>
<comment type="caution">
    <text evidence="1">The sequence shown here is derived from an EMBL/GenBank/DDBJ whole genome shotgun (WGS) entry which is preliminary data.</text>
</comment>
<name>A0ABQ0I5X5_9ALTE</name>
<evidence type="ECO:0008006" key="3">
    <source>
        <dbReference type="Google" id="ProtNLM"/>
    </source>
</evidence>
<dbReference type="EMBL" id="BAEK01000029">
    <property type="protein sequence ID" value="GAC04469.1"/>
    <property type="molecule type" value="Genomic_DNA"/>
</dbReference>
<accession>A0ABQ0I5X5</accession>
<organism evidence="1 2">
    <name type="scientific">Paraglaciecola agarilytica NO2</name>
    <dbReference type="NCBI Taxonomy" id="1125747"/>
    <lineage>
        <taxon>Bacteria</taxon>
        <taxon>Pseudomonadati</taxon>
        <taxon>Pseudomonadota</taxon>
        <taxon>Gammaproteobacteria</taxon>
        <taxon>Alteromonadales</taxon>
        <taxon>Alteromonadaceae</taxon>
        <taxon>Paraglaciecola</taxon>
    </lineage>
</organism>
<sequence length="45" mass="5559">MSAITKRMREETKRIKNVQLFYTYLFRVIRPKYKPLNKNEKLKLA</sequence>